<dbReference type="InterPro" id="IPR014991">
    <property type="entry name" value="DUF1840"/>
</dbReference>
<dbReference type="EMBL" id="CP037867">
    <property type="protein sequence ID" value="QBM26656.1"/>
    <property type="molecule type" value="Genomic_DNA"/>
</dbReference>
<dbReference type="Pfam" id="PF08895">
    <property type="entry name" value="DUF1840"/>
    <property type="match status" value="1"/>
</dbReference>
<evidence type="ECO:0000313" key="2">
    <source>
        <dbReference type="Proteomes" id="UP000293912"/>
    </source>
</evidence>
<evidence type="ECO:0000313" key="1">
    <source>
        <dbReference type="EMBL" id="QBM26656.1"/>
    </source>
</evidence>
<dbReference type="KEGG" id="hpse:HPF_03115"/>
<proteinExistence type="predicted"/>
<accession>A0A4P6WW48</accession>
<evidence type="ECO:0008006" key="3">
    <source>
        <dbReference type="Google" id="ProtNLM"/>
    </source>
</evidence>
<dbReference type="AlphaFoldDB" id="A0A4P6WW48"/>
<dbReference type="RefSeq" id="WP_079364326.1">
    <property type="nucleotide sequence ID" value="NZ_CP037867.1"/>
</dbReference>
<dbReference type="Proteomes" id="UP000293912">
    <property type="component" value="Chromosome"/>
</dbReference>
<organism evidence="1 2">
    <name type="scientific">Hydrogenophaga pseudoflava</name>
    <name type="common">Pseudomonas carboxydoflava</name>
    <dbReference type="NCBI Taxonomy" id="47421"/>
    <lineage>
        <taxon>Bacteria</taxon>
        <taxon>Pseudomonadati</taxon>
        <taxon>Pseudomonadota</taxon>
        <taxon>Betaproteobacteria</taxon>
        <taxon>Burkholderiales</taxon>
        <taxon>Comamonadaceae</taxon>
        <taxon>Hydrogenophaga</taxon>
    </lineage>
</organism>
<name>A0A4P6WW48_HYDPS</name>
<keyword evidence="2" id="KW-1185">Reference proteome</keyword>
<reference evidence="1 2" key="1">
    <citation type="submission" date="2019-03" db="EMBL/GenBank/DDBJ databases">
        <authorList>
            <person name="Sebastian G."/>
            <person name="Baumann P."/>
            <person name="Ruckert C."/>
            <person name="Kalinowski J."/>
            <person name="Nebel B."/>
            <person name="Takors R."/>
            <person name="Blombach B."/>
        </authorList>
    </citation>
    <scope>NUCLEOTIDE SEQUENCE [LARGE SCALE GENOMIC DNA]</scope>
    <source>
        <strain evidence="1 2">DSM 1084</strain>
    </source>
</reference>
<gene>
    <name evidence="1" type="ORF">HPF_03115</name>
</gene>
<protein>
    <recommendedName>
        <fullName evidence="3">DUF1840 domain-containing protein</fullName>
    </recommendedName>
</protein>
<sequence length="108" mass="11756">MSLYRFKSRETGDLVMLAPSGKHILDILGKDASSSGIIRPEEMPGAIAALRAAVQAEEAAQQQMKEEALAKGEPAPQFEAVSLRMRSAPFIEMLQRCAKAEVEIVWGV</sequence>